<dbReference type="GO" id="GO:0005886">
    <property type="term" value="C:plasma membrane"/>
    <property type="evidence" value="ECO:0007669"/>
    <property type="project" value="TreeGrafter"/>
</dbReference>
<evidence type="ECO:0000313" key="9">
    <source>
        <dbReference type="Proteomes" id="UP000325576"/>
    </source>
</evidence>
<feature type="transmembrane region" description="Helical" evidence="6">
    <location>
        <begin position="79"/>
        <end position="99"/>
    </location>
</feature>
<comment type="caution">
    <text evidence="8">The sequence shown here is derived from an EMBL/GenBank/DDBJ whole genome shotgun (WGS) entry which is preliminary data.</text>
</comment>
<dbReference type="InterPro" id="IPR027469">
    <property type="entry name" value="Cation_efflux_TMD_sf"/>
</dbReference>
<dbReference type="GO" id="GO:0015341">
    <property type="term" value="F:zinc efflux antiporter activity"/>
    <property type="evidence" value="ECO:0007669"/>
    <property type="project" value="TreeGrafter"/>
</dbReference>
<accession>A0A0C3A2L5</accession>
<evidence type="ECO:0000256" key="6">
    <source>
        <dbReference type="SAM" id="Phobius"/>
    </source>
</evidence>
<dbReference type="PANTHER" id="PTHR43840">
    <property type="entry name" value="MITOCHONDRIAL METAL TRANSPORTER 1-RELATED"/>
    <property type="match status" value="1"/>
</dbReference>
<dbReference type="GO" id="GO:0006882">
    <property type="term" value="P:intracellular zinc ion homeostasis"/>
    <property type="evidence" value="ECO:0007669"/>
    <property type="project" value="TreeGrafter"/>
</dbReference>
<dbReference type="InterPro" id="IPR058533">
    <property type="entry name" value="Cation_efflux_TM"/>
</dbReference>
<organism evidence="8 9">
    <name type="scientific">Rhodococcus erythropolis</name>
    <name type="common">Arthrobacter picolinophilus</name>
    <dbReference type="NCBI Taxonomy" id="1833"/>
    <lineage>
        <taxon>Bacteria</taxon>
        <taxon>Bacillati</taxon>
        <taxon>Actinomycetota</taxon>
        <taxon>Actinomycetes</taxon>
        <taxon>Mycobacteriales</taxon>
        <taxon>Nocardiaceae</taxon>
        <taxon>Rhodococcus</taxon>
        <taxon>Rhodococcus erythropolis group</taxon>
    </lineage>
</organism>
<evidence type="ECO:0000256" key="1">
    <source>
        <dbReference type="ARBA" id="ARBA00004141"/>
    </source>
</evidence>
<evidence type="ECO:0000256" key="2">
    <source>
        <dbReference type="ARBA" id="ARBA00022448"/>
    </source>
</evidence>
<dbReference type="GO" id="GO:0015093">
    <property type="term" value="F:ferrous iron transmembrane transporter activity"/>
    <property type="evidence" value="ECO:0007669"/>
    <property type="project" value="TreeGrafter"/>
</dbReference>
<feature type="transmembrane region" description="Helical" evidence="6">
    <location>
        <begin position="158"/>
        <end position="176"/>
    </location>
</feature>
<dbReference type="Proteomes" id="UP000325576">
    <property type="component" value="Unassembled WGS sequence"/>
</dbReference>
<gene>
    <name evidence="8" type="ORF">BS297_08515</name>
</gene>
<keyword evidence="4 6" id="KW-1133">Transmembrane helix</keyword>
<feature type="transmembrane region" description="Helical" evidence="6">
    <location>
        <begin position="119"/>
        <end position="137"/>
    </location>
</feature>
<feature type="transmembrane region" description="Helical" evidence="6">
    <location>
        <begin position="41"/>
        <end position="59"/>
    </location>
</feature>
<evidence type="ECO:0000256" key="4">
    <source>
        <dbReference type="ARBA" id="ARBA00022989"/>
    </source>
</evidence>
<dbReference type="AlphaFoldDB" id="A0A0C3A2L5"/>
<proteinExistence type="predicted"/>
<evidence type="ECO:0000313" key="8">
    <source>
        <dbReference type="EMBL" id="KAB2585802.1"/>
    </source>
</evidence>
<dbReference type="EMBL" id="MRBO01000282">
    <property type="protein sequence ID" value="KAB2585802.1"/>
    <property type="molecule type" value="Genomic_DNA"/>
</dbReference>
<feature type="transmembrane region" description="Helical" evidence="6">
    <location>
        <begin position="188"/>
        <end position="206"/>
    </location>
</feature>
<comment type="subcellular location">
    <subcellularLocation>
        <location evidence="1">Membrane</location>
        <topology evidence="1">Multi-pass membrane protein</topology>
    </subcellularLocation>
</comment>
<dbReference type="InterPro" id="IPR050291">
    <property type="entry name" value="CDF_Transporter"/>
</dbReference>
<dbReference type="SUPFAM" id="SSF161111">
    <property type="entry name" value="Cation efflux protein transmembrane domain-like"/>
    <property type="match status" value="1"/>
</dbReference>
<sequence length="303" mass="32330">MGTKEDSATRERKALRYSLVVATALAVLAAFWGWISQSQVILLDGVYALIGMVLTALSLRVSRIADSGPTARFPFGKEALIPVVIAVQGMALLATLAYAAVEAVRVILAGGADVTAGSLVAYGAVSAVVSIIIWRYVGQVDRTSDLLVAEARQWGASAAFSALVAVGAVVAMILGRTDFSDADRYVDSVLVLLGCAMLVPQPYALLRTALIELLEGAPGENVQARVREAITAVRDEFGLDEPTLTMSKVGRKLYIEATFMVAPHSWDIDGEDAVRRSFATSLADLPYEPWLNIELTTDPALML</sequence>
<evidence type="ECO:0000256" key="5">
    <source>
        <dbReference type="ARBA" id="ARBA00023136"/>
    </source>
</evidence>
<protein>
    <submittedName>
        <fullName evidence="8">Cation efflux family transporter</fullName>
    </submittedName>
</protein>
<reference evidence="8 9" key="1">
    <citation type="journal article" date="2017" name="Poromechanics V (2013)">
        <title>Genomic Characterization of the Arsenic-Tolerant Actinobacterium, &lt;i&gt;Rhodococcus erythropolis&lt;/i&gt; S43.</title>
        <authorList>
            <person name="Retamal-Morales G."/>
            <person name="Mehnert M."/>
            <person name="Schwabe R."/>
            <person name="Tischler D."/>
            <person name="Schloemann M."/>
            <person name="Levican G.J."/>
        </authorList>
    </citation>
    <scope>NUCLEOTIDE SEQUENCE [LARGE SCALE GENOMIC DNA]</scope>
    <source>
        <strain evidence="8 9">S43</strain>
    </source>
</reference>
<evidence type="ECO:0000256" key="3">
    <source>
        <dbReference type="ARBA" id="ARBA00022692"/>
    </source>
</evidence>
<dbReference type="Pfam" id="PF01545">
    <property type="entry name" value="Cation_efflux"/>
    <property type="match status" value="1"/>
</dbReference>
<keyword evidence="2" id="KW-0813">Transport</keyword>
<dbReference type="GO" id="GO:0015086">
    <property type="term" value="F:cadmium ion transmembrane transporter activity"/>
    <property type="evidence" value="ECO:0007669"/>
    <property type="project" value="TreeGrafter"/>
</dbReference>
<keyword evidence="3 6" id="KW-0812">Transmembrane</keyword>
<keyword evidence="5 6" id="KW-0472">Membrane</keyword>
<feature type="transmembrane region" description="Helical" evidence="6">
    <location>
        <begin position="14"/>
        <end position="35"/>
    </location>
</feature>
<feature type="domain" description="Cation efflux protein transmembrane" evidence="7">
    <location>
        <begin position="16"/>
        <end position="214"/>
    </location>
</feature>
<name>A0A0C3A2L5_RHOER</name>
<dbReference type="Gene3D" id="1.20.1510.10">
    <property type="entry name" value="Cation efflux protein transmembrane domain"/>
    <property type="match status" value="1"/>
</dbReference>
<evidence type="ECO:0000259" key="7">
    <source>
        <dbReference type="Pfam" id="PF01545"/>
    </source>
</evidence>
<dbReference type="PANTHER" id="PTHR43840:SF15">
    <property type="entry name" value="MITOCHONDRIAL METAL TRANSPORTER 1-RELATED"/>
    <property type="match status" value="1"/>
</dbReference>